<sequence>MWQSCLWQDWKPASGGSGVTEAMCHRYWATNHCGRVVGSSERKFSPSHWANSDYAFERGYPPEVDGPALLRYPTFLLRALLRYPSFLGKELWVKTLSSSLDGR</sequence>
<evidence type="ECO:0000313" key="1">
    <source>
        <dbReference type="EnsemblPlants" id="OBART07G24580.1"/>
    </source>
</evidence>
<proteinExistence type="predicted"/>
<dbReference type="Proteomes" id="UP000026960">
    <property type="component" value="Chromosome 7"/>
</dbReference>
<dbReference type="AlphaFoldDB" id="A0A0D3GUC5"/>
<dbReference type="EnsemblPlants" id="OBART07G24580.1">
    <property type="protein sequence ID" value="OBART07G24580.1"/>
    <property type="gene ID" value="OBART07G24580"/>
</dbReference>
<organism evidence="1">
    <name type="scientific">Oryza barthii</name>
    <dbReference type="NCBI Taxonomy" id="65489"/>
    <lineage>
        <taxon>Eukaryota</taxon>
        <taxon>Viridiplantae</taxon>
        <taxon>Streptophyta</taxon>
        <taxon>Embryophyta</taxon>
        <taxon>Tracheophyta</taxon>
        <taxon>Spermatophyta</taxon>
        <taxon>Magnoliopsida</taxon>
        <taxon>Liliopsida</taxon>
        <taxon>Poales</taxon>
        <taxon>Poaceae</taxon>
        <taxon>BOP clade</taxon>
        <taxon>Oryzoideae</taxon>
        <taxon>Oryzeae</taxon>
        <taxon>Oryzinae</taxon>
        <taxon>Oryza</taxon>
    </lineage>
</organism>
<dbReference type="Gramene" id="OBART07G24580.1">
    <property type="protein sequence ID" value="OBART07G24580.1"/>
    <property type="gene ID" value="OBART07G24580"/>
</dbReference>
<accession>A0A0D3GUC5</accession>
<dbReference type="PaxDb" id="65489-OBART07G24580.1"/>
<dbReference type="HOGENOM" id="CLU_2267879_0_0_1"/>
<name>A0A0D3GUC5_9ORYZ</name>
<evidence type="ECO:0000313" key="2">
    <source>
        <dbReference type="Proteomes" id="UP000026960"/>
    </source>
</evidence>
<reference evidence="1" key="1">
    <citation type="journal article" date="2009" name="Rice">
        <title>De Novo Next Generation Sequencing of Plant Genomes.</title>
        <authorList>
            <person name="Rounsley S."/>
            <person name="Marri P.R."/>
            <person name="Yu Y."/>
            <person name="He R."/>
            <person name="Sisneros N."/>
            <person name="Goicoechea J.L."/>
            <person name="Lee S.J."/>
            <person name="Angelova A."/>
            <person name="Kudrna D."/>
            <person name="Luo M."/>
            <person name="Affourtit J."/>
            <person name="Desany B."/>
            <person name="Knight J."/>
            <person name="Niazi F."/>
            <person name="Egholm M."/>
            <person name="Wing R.A."/>
        </authorList>
    </citation>
    <scope>NUCLEOTIDE SEQUENCE [LARGE SCALE GENOMIC DNA]</scope>
    <source>
        <strain evidence="1">cv. IRGC 105608</strain>
    </source>
</reference>
<reference evidence="1" key="2">
    <citation type="submission" date="2015-03" db="UniProtKB">
        <authorList>
            <consortium name="EnsemblPlants"/>
        </authorList>
    </citation>
    <scope>IDENTIFICATION</scope>
</reference>
<protein>
    <submittedName>
        <fullName evidence="1">Uncharacterized protein</fullName>
    </submittedName>
</protein>
<keyword evidence="2" id="KW-1185">Reference proteome</keyword>